<dbReference type="AlphaFoldDB" id="A0AAD9W3G5"/>
<evidence type="ECO:0000313" key="3">
    <source>
        <dbReference type="Proteomes" id="UP001265746"/>
    </source>
</evidence>
<sequence>MQFLAIVSLALAGLASAATVPEVNKRASTPPGCANAYYNDGSDGSTGGWGCAGSTTWGDCTSYYWKESPPFWSVSRMILCPVCVRQILTASLSISATKHPISPAMDIWAPAGCLVLTHPSAISPFLKRT</sequence>
<keyword evidence="1" id="KW-0732">Signal</keyword>
<feature type="chain" id="PRO_5042087521" evidence="1">
    <location>
        <begin position="18"/>
        <end position="129"/>
    </location>
</feature>
<name>A0AAD9W3G5_PHOAM</name>
<keyword evidence="3" id="KW-1185">Reference proteome</keyword>
<accession>A0AAD9W3G5</accession>
<dbReference type="Proteomes" id="UP001265746">
    <property type="component" value="Unassembled WGS sequence"/>
</dbReference>
<protein>
    <submittedName>
        <fullName evidence="2">Uncharacterized protein</fullName>
    </submittedName>
</protein>
<feature type="signal peptide" evidence="1">
    <location>
        <begin position="1"/>
        <end position="17"/>
    </location>
</feature>
<dbReference type="EMBL" id="JAUJFL010000003">
    <property type="protein sequence ID" value="KAK2607433.1"/>
    <property type="molecule type" value="Genomic_DNA"/>
</dbReference>
<gene>
    <name evidence="2" type="ORF">N8I77_006105</name>
</gene>
<evidence type="ECO:0000256" key="1">
    <source>
        <dbReference type="SAM" id="SignalP"/>
    </source>
</evidence>
<comment type="caution">
    <text evidence="2">The sequence shown here is derived from an EMBL/GenBank/DDBJ whole genome shotgun (WGS) entry which is preliminary data.</text>
</comment>
<proteinExistence type="predicted"/>
<evidence type="ECO:0000313" key="2">
    <source>
        <dbReference type="EMBL" id="KAK2607433.1"/>
    </source>
</evidence>
<reference evidence="2" key="1">
    <citation type="submission" date="2023-06" db="EMBL/GenBank/DDBJ databases">
        <authorList>
            <person name="Noh H."/>
        </authorList>
    </citation>
    <scope>NUCLEOTIDE SEQUENCE</scope>
    <source>
        <strain evidence="2">DUCC20226</strain>
    </source>
</reference>
<organism evidence="2 3">
    <name type="scientific">Phomopsis amygdali</name>
    <name type="common">Fusicoccum amygdali</name>
    <dbReference type="NCBI Taxonomy" id="1214568"/>
    <lineage>
        <taxon>Eukaryota</taxon>
        <taxon>Fungi</taxon>
        <taxon>Dikarya</taxon>
        <taxon>Ascomycota</taxon>
        <taxon>Pezizomycotina</taxon>
        <taxon>Sordariomycetes</taxon>
        <taxon>Sordariomycetidae</taxon>
        <taxon>Diaporthales</taxon>
        <taxon>Diaporthaceae</taxon>
        <taxon>Diaporthe</taxon>
    </lineage>
</organism>